<comment type="similarity">
    <text evidence="1">Belongs to the transferase hexapeptide repeat family.</text>
</comment>
<dbReference type="SUPFAM" id="SSF51161">
    <property type="entry name" value="Trimeric LpxA-like enzymes"/>
    <property type="match status" value="1"/>
</dbReference>
<comment type="caution">
    <text evidence="3">The sequence shown here is derived from an EMBL/GenBank/DDBJ whole genome shotgun (WGS) entry which is preliminary data.</text>
</comment>
<dbReference type="Gene3D" id="2.160.10.10">
    <property type="entry name" value="Hexapeptide repeat proteins"/>
    <property type="match status" value="1"/>
</dbReference>
<accession>A0ABW5UCZ0</accession>
<evidence type="ECO:0000313" key="4">
    <source>
        <dbReference type="Proteomes" id="UP001597418"/>
    </source>
</evidence>
<dbReference type="InterPro" id="IPR001451">
    <property type="entry name" value="Hexapep"/>
</dbReference>
<evidence type="ECO:0000313" key="3">
    <source>
        <dbReference type="EMBL" id="MFD2742976.1"/>
    </source>
</evidence>
<name>A0ABW5UCZ0_9SPHI</name>
<evidence type="ECO:0000256" key="1">
    <source>
        <dbReference type="ARBA" id="ARBA00007274"/>
    </source>
</evidence>
<dbReference type="Pfam" id="PF00132">
    <property type="entry name" value="Hexapep"/>
    <property type="match status" value="1"/>
</dbReference>
<dbReference type="GO" id="GO:0016746">
    <property type="term" value="F:acyltransferase activity"/>
    <property type="evidence" value="ECO:0007669"/>
    <property type="project" value="UniProtKB-KW"/>
</dbReference>
<dbReference type="InterPro" id="IPR051159">
    <property type="entry name" value="Hexapeptide_acetyltransf"/>
</dbReference>
<keyword evidence="2" id="KW-0808">Transferase</keyword>
<organism evidence="3 4">
    <name type="scientific">Sphingobacterium populi</name>
    <dbReference type="NCBI Taxonomy" id="1812824"/>
    <lineage>
        <taxon>Bacteria</taxon>
        <taxon>Pseudomonadati</taxon>
        <taxon>Bacteroidota</taxon>
        <taxon>Sphingobacteriia</taxon>
        <taxon>Sphingobacteriales</taxon>
        <taxon>Sphingobacteriaceae</taxon>
        <taxon>Sphingobacterium</taxon>
    </lineage>
</organism>
<proteinExistence type="inferred from homology"/>
<dbReference type="CDD" id="cd04647">
    <property type="entry name" value="LbH_MAT_like"/>
    <property type="match status" value="1"/>
</dbReference>
<protein>
    <submittedName>
        <fullName evidence="3">Acyltransferase</fullName>
    </submittedName>
</protein>
<dbReference type="EMBL" id="JBHUMB010000006">
    <property type="protein sequence ID" value="MFD2742976.1"/>
    <property type="molecule type" value="Genomic_DNA"/>
</dbReference>
<dbReference type="InterPro" id="IPR011004">
    <property type="entry name" value="Trimer_LpxA-like_sf"/>
</dbReference>
<keyword evidence="4" id="KW-1185">Reference proteome</keyword>
<dbReference type="RefSeq" id="WP_082784971.1">
    <property type="nucleotide sequence ID" value="NZ_JBHUMB010000006.1"/>
</dbReference>
<evidence type="ECO:0000256" key="2">
    <source>
        <dbReference type="ARBA" id="ARBA00022679"/>
    </source>
</evidence>
<dbReference type="Proteomes" id="UP001597418">
    <property type="component" value="Unassembled WGS sequence"/>
</dbReference>
<sequence>MLRKLLGSIVYIHLGLQGLSDRLLSVFYKSRFGSCGSSVMIKPCTSNFKGFENIHIGTGVRIARYAVIYSTNAKVFIGNNVGAAPYLSIISGNHSVGKVGHIMFEQSVDDKIEGEDQDVILEDDLWIGIRVSILSGVKIGRGSVIAAGSVVNKSCPPYSIIGGVPAKVLKFRFTVEEILQHEELVYTAEQRISKEQLIAQRSSYIQ</sequence>
<dbReference type="PANTHER" id="PTHR23416">
    <property type="entry name" value="SIALIC ACID SYNTHASE-RELATED"/>
    <property type="match status" value="1"/>
</dbReference>
<keyword evidence="3" id="KW-0012">Acyltransferase</keyword>
<dbReference type="PANTHER" id="PTHR23416:SF23">
    <property type="entry name" value="ACETYLTRANSFERASE C18B11.09C-RELATED"/>
    <property type="match status" value="1"/>
</dbReference>
<reference evidence="4" key="1">
    <citation type="journal article" date="2019" name="Int. J. Syst. Evol. Microbiol.">
        <title>The Global Catalogue of Microorganisms (GCM) 10K type strain sequencing project: providing services to taxonomists for standard genome sequencing and annotation.</title>
        <authorList>
            <consortium name="The Broad Institute Genomics Platform"/>
            <consortium name="The Broad Institute Genome Sequencing Center for Infectious Disease"/>
            <person name="Wu L."/>
            <person name="Ma J."/>
        </authorList>
    </citation>
    <scope>NUCLEOTIDE SEQUENCE [LARGE SCALE GENOMIC DNA]</scope>
    <source>
        <strain evidence="4">KCTC 42247</strain>
    </source>
</reference>
<gene>
    <name evidence="3" type="ORF">ACFSQ6_06155</name>
</gene>